<dbReference type="InterPro" id="IPR017938">
    <property type="entry name" value="Riboflavin_synthase-like_b-brl"/>
</dbReference>
<name>A0A8H2WR48_9AGAM</name>
<feature type="compositionally biased region" description="Low complexity" evidence="1">
    <location>
        <begin position="1"/>
        <end position="11"/>
    </location>
</feature>
<dbReference type="EMBL" id="CAJMWW010000022">
    <property type="protein sequence ID" value="CAE6401777.1"/>
    <property type="molecule type" value="Genomic_DNA"/>
</dbReference>
<feature type="compositionally biased region" description="Basic and acidic residues" evidence="1">
    <location>
        <begin position="80"/>
        <end position="96"/>
    </location>
</feature>
<feature type="transmembrane region" description="Helical" evidence="2">
    <location>
        <begin position="205"/>
        <end position="227"/>
    </location>
</feature>
<gene>
    <name evidence="3" type="ORF">RDB_LOCUS9168</name>
</gene>
<dbReference type="SUPFAM" id="SSF63380">
    <property type="entry name" value="Riboflavin synthase domain-like"/>
    <property type="match status" value="1"/>
</dbReference>
<proteinExistence type="predicted"/>
<feature type="transmembrane region" description="Helical" evidence="2">
    <location>
        <begin position="126"/>
        <end position="153"/>
    </location>
</feature>
<organism evidence="3 4">
    <name type="scientific">Rhizoctonia solani</name>
    <dbReference type="NCBI Taxonomy" id="456999"/>
    <lineage>
        <taxon>Eukaryota</taxon>
        <taxon>Fungi</taxon>
        <taxon>Dikarya</taxon>
        <taxon>Basidiomycota</taxon>
        <taxon>Agaricomycotina</taxon>
        <taxon>Agaricomycetes</taxon>
        <taxon>Cantharellales</taxon>
        <taxon>Ceratobasidiaceae</taxon>
        <taxon>Rhizoctonia</taxon>
    </lineage>
</organism>
<evidence type="ECO:0000256" key="2">
    <source>
        <dbReference type="SAM" id="Phobius"/>
    </source>
</evidence>
<evidence type="ECO:0000313" key="4">
    <source>
        <dbReference type="Proteomes" id="UP000663841"/>
    </source>
</evidence>
<feature type="compositionally biased region" description="Polar residues" evidence="1">
    <location>
        <begin position="12"/>
        <end position="22"/>
    </location>
</feature>
<feature type="transmembrane region" description="Helical" evidence="2">
    <location>
        <begin position="247"/>
        <end position="266"/>
    </location>
</feature>
<dbReference type="Proteomes" id="UP000663841">
    <property type="component" value="Unassembled WGS sequence"/>
</dbReference>
<keyword evidence="2" id="KW-0812">Transmembrane</keyword>
<feature type="region of interest" description="Disordered" evidence="1">
    <location>
        <begin position="78"/>
        <end position="99"/>
    </location>
</feature>
<keyword evidence="2" id="KW-0472">Membrane</keyword>
<dbReference type="AlphaFoldDB" id="A0A8H2WR48"/>
<accession>A0A8H2WR48</accession>
<sequence>MTHSSSNSSGSATPQTDSSNSFDPELLKGALALALQEPAPIFFNPHSMRKNNHLYLMSSSHSSNASIASTTTICSTTPIRSREESWRSDDPEKLSESNDNNLSQALADDIAALEPIENDYHRQRPFWLVSMIWAHQIWWIIAGVINIPFFFYISKLSASTARTNYIAQASLVNLTITVLVRNELLLAGLYWAFRKVPFRRFYVHRMLHSIGGLHVGCAFGTFIWIMFYTVEVGRSASLDSPLDISLLVTATILPVGITIIILFALRPLRERFHNIWEYTHRYVGWTVVADLVVHLGLKAATLDTPKQLFYTSLPYLTLACLVSIVYIWFTVRHAKISIQANRSVAVVTFPGAPTMRSGTFARISRNGSQWHAFSVAMTNFEKREFSLIIGRAGDWTTGLINDALGSQGPEKLYIRGNHRKTYGETVWNAVTSNLPANQVILHDTGLSGRPDIGSLIQRAAKAHGAEAVFVVSNDAYTNLCANICWRKGLRCYGATRDS</sequence>
<feature type="region of interest" description="Disordered" evidence="1">
    <location>
        <begin position="1"/>
        <end position="23"/>
    </location>
</feature>
<evidence type="ECO:0000256" key="1">
    <source>
        <dbReference type="SAM" id="MobiDB-lite"/>
    </source>
</evidence>
<feature type="transmembrane region" description="Helical" evidence="2">
    <location>
        <begin position="309"/>
        <end position="329"/>
    </location>
</feature>
<comment type="caution">
    <text evidence="3">The sequence shown here is derived from an EMBL/GenBank/DDBJ whole genome shotgun (WGS) entry which is preliminary data.</text>
</comment>
<feature type="transmembrane region" description="Helical" evidence="2">
    <location>
        <begin position="278"/>
        <end position="297"/>
    </location>
</feature>
<feature type="transmembrane region" description="Helical" evidence="2">
    <location>
        <begin position="165"/>
        <end position="193"/>
    </location>
</feature>
<reference evidence="3" key="1">
    <citation type="submission" date="2021-01" db="EMBL/GenBank/DDBJ databases">
        <authorList>
            <person name="Kaushik A."/>
        </authorList>
    </citation>
    <scope>NUCLEOTIDE SEQUENCE</scope>
    <source>
        <strain evidence="3">AG3-T5</strain>
    </source>
</reference>
<keyword evidence="2" id="KW-1133">Transmembrane helix</keyword>
<protein>
    <recommendedName>
        <fullName evidence="5">Integral membrane protein TmpA</fullName>
    </recommendedName>
</protein>
<dbReference type="PANTHER" id="PTHR33927:SF1">
    <property type="entry name" value="TRANSMEMBRANE PROTEIN"/>
    <property type="match status" value="1"/>
</dbReference>
<dbReference type="InterPro" id="IPR052979">
    <property type="entry name" value="Adenylate-forming_domain"/>
</dbReference>
<evidence type="ECO:0000313" key="3">
    <source>
        <dbReference type="EMBL" id="CAE6401777.1"/>
    </source>
</evidence>
<dbReference type="PANTHER" id="PTHR33927">
    <property type="entry name" value="TRANSMEMBRANE PROTEIN"/>
    <property type="match status" value="1"/>
</dbReference>
<evidence type="ECO:0008006" key="5">
    <source>
        <dbReference type="Google" id="ProtNLM"/>
    </source>
</evidence>